<proteinExistence type="predicted"/>
<reference evidence="2" key="1">
    <citation type="submission" date="2023-03" db="EMBL/GenBank/DDBJ databases">
        <title>Massive genome expansion in bonnet fungi (Mycena s.s.) driven by repeated elements and novel gene families across ecological guilds.</title>
        <authorList>
            <consortium name="Lawrence Berkeley National Laboratory"/>
            <person name="Harder C.B."/>
            <person name="Miyauchi S."/>
            <person name="Viragh M."/>
            <person name="Kuo A."/>
            <person name="Thoen E."/>
            <person name="Andreopoulos B."/>
            <person name="Lu D."/>
            <person name="Skrede I."/>
            <person name="Drula E."/>
            <person name="Henrissat B."/>
            <person name="Morin E."/>
            <person name="Kohler A."/>
            <person name="Barry K."/>
            <person name="LaButti K."/>
            <person name="Morin E."/>
            <person name="Salamov A."/>
            <person name="Lipzen A."/>
            <person name="Mereny Z."/>
            <person name="Hegedus B."/>
            <person name="Baldrian P."/>
            <person name="Stursova M."/>
            <person name="Weitz H."/>
            <person name="Taylor A."/>
            <person name="Grigoriev I.V."/>
            <person name="Nagy L.G."/>
            <person name="Martin F."/>
            <person name="Kauserud H."/>
        </authorList>
    </citation>
    <scope>NUCLEOTIDE SEQUENCE</scope>
    <source>
        <strain evidence="2">9144</strain>
    </source>
</reference>
<accession>A0AAD6URB1</accession>
<dbReference type="Pfam" id="PF22041">
    <property type="entry name" value="GST_C_7"/>
    <property type="match status" value="1"/>
</dbReference>
<sequence>MPRHGSSRANPTAVITLYDSPGVRSQTWVPNIWRIRFILNYKRLPYRTIWVEFPDVEATLRGIGAPPSSQRSDGRPVYTLPVISDAIANVQAPIILSNANNIAEYLDVNYPARPVFPEGSRALQTLFVHYIQEVCAKPLLPIMVPISHDRLPERTQSHFHGGGSAGRGGARAQTPAPLPNALPPGPQREHAWRLVQAQFDFLALVLDKNAGDGDGVVAQGRHVSYADFALCAVLLWIEQMAPHDGWARVRDWNGGRWARLWQRCQDYMEVL</sequence>
<keyword evidence="3" id="KW-1185">Reference proteome</keyword>
<name>A0AAD6URB1_9AGAR</name>
<dbReference type="PROSITE" id="PS50404">
    <property type="entry name" value="GST_NTER"/>
    <property type="match status" value="1"/>
</dbReference>
<feature type="domain" description="GST N-terminal" evidence="1">
    <location>
        <begin position="19"/>
        <end position="114"/>
    </location>
</feature>
<organism evidence="2 3">
    <name type="scientific">Mycena pura</name>
    <dbReference type="NCBI Taxonomy" id="153505"/>
    <lineage>
        <taxon>Eukaryota</taxon>
        <taxon>Fungi</taxon>
        <taxon>Dikarya</taxon>
        <taxon>Basidiomycota</taxon>
        <taxon>Agaricomycotina</taxon>
        <taxon>Agaricomycetes</taxon>
        <taxon>Agaricomycetidae</taxon>
        <taxon>Agaricales</taxon>
        <taxon>Marasmiineae</taxon>
        <taxon>Mycenaceae</taxon>
        <taxon>Mycena</taxon>
    </lineage>
</organism>
<dbReference type="CDD" id="cd00299">
    <property type="entry name" value="GST_C_family"/>
    <property type="match status" value="1"/>
</dbReference>
<evidence type="ECO:0000313" key="3">
    <source>
        <dbReference type="Proteomes" id="UP001219525"/>
    </source>
</evidence>
<dbReference type="Gene3D" id="3.40.30.10">
    <property type="entry name" value="Glutaredoxin"/>
    <property type="match status" value="1"/>
</dbReference>
<dbReference type="AlphaFoldDB" id="A0AAD6URB1"/>
<dbReference type="InterPro" id="IPR004045">
    <property type="entry name" value="Glutathione_S-Trfase_N"/>
</dbReference>
<gene>
    <name evidence="2" type="ORF">GGX14DRAFT_593187</name>
</gene>
<dbReference type="Gene3D" id="1.20.1050.10">
    <property type="match status" value="1"/>
</dbReference>
<comment type="caution">
    <text evidence="2">The sequence shown here is derived from an EMBL/GenBank/DDBJ whole genome shotgun (WGS) entry which is preliminary data.</text>
</comment>
<protein>
    <recommendedName>
        <fullName evidence="1">GST N-terminal domain-containing protein</fullName>
    </recommendedName>
</protein>
<dbReference type="EMBL" id="JARJCW010000111">
    <property type="protein sequence ID" value="KAJ7193125.1"/>
    <property type="molecule type" value="Genomic_DNA"/>
</dbReference>
<evidence type="ECO:0000313" key="2">
    <source>
        <dbReference type="EMBL" id="KAJ7193125.1"/>
    </source>
</evidence>
<dbReference type="Proteomes" id="UP001219525">
    <property type="component" value="Unassembled WGS sequence"/>
</dbReference>
<evidence type="ECO:0000259" key="1">
    <source>
        <dbReference type="PROSITE" id="PS50404"/>
    </source>
</evidence>
<dbReference type="InterPro" id="IPR054416">
    <property type="entry name" value="GST_UstS-like_C"/>
</dbReference>